<feature type="domain" description="L,D-TPase catalytic" evidence="3">
    <location>
        <begin position="146"/>
        <end position="268"/>
    </location>
</feature>
<dbReference type="Proteomes" id="UP001198962">
    <property type="component" value="Unassembled WGS sequence"/>
</dbReference>
<dbReference type="InterPro" id="IPR005490">
    <property type="entry name" value="LD_TPept_cat_dom"/>
</dbReference>
<evidence type="ECO:0000256" key="1">
    <source>
        <dbReference type="SAM" id="MobiDB-lite"/>
    </source>
</evidence>
<dbReference type="GO" id="GO:0016740">
    <property type="term" value="F:transferase activity"/>
    <property type="evidence" value="ECO:0007669"/>
    <property type="project" value="InterPro"/>
</dbReference>
<dbReference type="RefSeq" id="WP_308451474.1">
    <property type="nucleotide sequence ID" value="NZ_JAJEPU010000024.1"/>
</dbReference>
<accession>A0AAE3DII0</accession>
<proteinExistence type="predicted"/>
<feature type="region of interest" description="Disordered" evidence="1">
    <location>
        <begin position="32"/>
        <end position="68"/>
    </location>
</feature>
<organism evidence="4 5">
    <name type="scientific">Brotaphodocola catenula</name>
    <dbReference type="NCBI Taxonomy" id="2885361"/>
    <lineage>
        <taxon>Bacteria</taxon>
        <taxon>Bacillati</taxon>
        <taxon>Bacillota</taxon>
        <taxon>Clostridia</taxon>
        <taxon>Lachnospirales</taxon>
        <taxon>Lachnospiraceae</taxon>
        <taxon>Brotaphodocola</taxon>
    </lineage>
</organism>
<name>A0AAE3DII0_9FIRM</name>
<dbReference type="Pfam" id="PF03734">
    <property type="entry name" value="YkuD"/>
    <property type="match status" value="1"/>
</dbReference>
<feature type="compositionally biased region" description="Polar residues" evidence="1">
    <location>
        <begin position="47"/>
        <end position="67"/>
    </location>
</feature>
<keyword evidence="5" id="KW-1185">Reference proteome</keyword>
<dbReference type="PANTHER" id="PTHR38589">
    <property type="entry name" value="BLR0621 PROTEIN"/>
    <property type="match status" value="1"/>
</dbReference>
<feature type="signal peptide" evidence="2">
    <location>
        <begin position="1"/>
        <end position="22"/>
    </location>
</feature>
<evidence type="ECO:0000256" key="2">
    <source>
        <dbReference type="SAM" id="SignalP"/>
    </source>
</evidence>
<evidence type="ECO:0000313" key="4">
    <source>
        <dbReference type="EMBL" id="MCC2165045.1"/>
    </source>
</evidence>
<sequence>MKKKTGICMAMAMLLMTTPAWAGSPIIAVGSGNSTTSTSSVSSETVQLNQSPSQNNTTETTADQQTGGEAVTLPLLDESRPIVTGEILGASFVPEKFVLPQDASVLVVVEGRGGTSCQVYAYEKTANGTDGTGWTKCLEVAGHLGRNGMSSDRHEGDKTTPIGVFRMNTPFGQAQALEGFPSDYIQVDDSYVWEETSNKLVKGSIEKGERVGAQGYAGYYNYVIDAGYNLNAVTGRGSALFLHCDVPGDTETSGCVEIPEADMIAIMKLYGKYGSGHSYIAQAPQGTFDQIYGSYGTNNGLSPEGMFTK</sequence>
<keyword evidence="2" id="KW-0732">Signal</keyword>
<dbReference type="PANTHER" id="PTHR38589:SF1">
    <property type="entry name" value="BLR0621 PROTEIN"/>
    <property type="match status" value="1"/>
</dbReference>
<evidence type="ECO:0000313" key="5">
    <source>
        <dbReference type="Proteomes" id="UP001198962"/>
    </source>
</evidence>
<feature type="chain" id="PRO_5042263927" evidence="2">
    <location>
        <begin position="23"/>
        <end position="309"/>
    </location>
</feature>
<reference evidence="4" key="1">
    <citation type="submission" date="2021-10" db="EMBL/GenBank/DDBJ databases">
        <title>Anaerobic single-cell dispensing facilitates the cultivation of human gut bacteria.</title>
        <authorList>
            <person name="Afrizal A."/>
        </authorList>
    </citation>
    <scope>NUCLEOTIDE SEQUENCE</scope>
    <source>
        <strain evidence="4">CLA-AA-H274</strain>
    </source>
</reference>
<gene>
    <name evidence="4" type="ORF">LKD32_09200</name>
</gene>
<feature type="compositionally biased region" description="Low complexity" evidence="1">
    <location>
        <begin position="32"/>
        <end position="46"/>
    </location>
</feature>
<comment type="caution">
    <text evidence="4">The sequence shown here is derived from an EMBL/GenBank/DDBJ whole genome shotgun (WGS) entry which is preliminary data.</text>
</comment>
<protein>
    <submittedName>
        <fullName evidence="4">L,D-transpeptidase family protein</fullName>
    </submittedName>
</protein>
<dbReference type="AlphaFoldDB" id="A0AAE3DII0"/>
<evidence type="ECO:0000259" key="3">
    <source>
        <dbReference type="Pfam" id="PF03734"/>
    </source>
</evidence>
<dbReference type="EMBL" id="JAJEPU010000024">
    <property type="protein sequence ID" value="MCC2165045.1"/>
    <property type="molecule type" value="Genomic_DNA"/>
</dbReference>